<dbReference type="GO" id="GO:0005886">
    <property type="term" value="C:plasma membrane"/>
    <property type="evidence" value="ECO:0007669"/>
    <property type="project" value="UniProtKB-SubCell"/>
</dbReference>
<sequence length="597" mass="62622">MTETSNGDRRQLDQFTRRSLLLGGVQAAGLGLVGWRLFDLQVMGAHRYGPLAENNRLNLQVVAPKRGRILDRSGRVLADNEQVFRVTITPAIAKNVGGVLRRVSRILPLTDDEIAKIVARARKQGRNVPTTVASDLSFEQVAHLNLAAPSLPGINTEFALRRRYLGGSALCHVVGFVGSVERFTIDDDAVARLPEMRIGKSGAELGFDGDLRGAGGTQKVEVDARGRVVRNLETVDPVAGRDVTLTIDSELQRLVGDRLQSGASAAAAVLVDIQTGGIVVMASAPGFDPGAIAGGITAADWQKLAQSEDKPLLNRAVAGQYAPGSTFVVVTALAALEAGVLSPGERIVCHGEYEYRGDVYRCSKREGHGSLSLHEAISSSCEVFFCEVAARLGIARLSAAARALGLGATWNFGLSEEKSGLVPDPDWKRGNLNSAWLGGETLLTGIGQGYVQATPLQLAVMTARIASGRSVVPQLEKRDGISGFVPLGFSEAHVDAVRQGMAAAVNEQGGSAEEAKLGAGRPVVAGKTGASKMFIGYEPAETPRYAIATVVERGNASAALLARDILNFAVDRADHAGGKSPQGGGVSPTGDDTGKAG</sequence>
<protein>
    <submittedName>
        <fullName evidence="18">Peptidoglycan glycosyltransferase</fullName>
    </submittedName>
</protein>
<evidence type="ECO:0000259" key="16">
    <source>
        <dbReference type="Pfam" id="PF00905"/>
    </source>
</evidence>
<proteinExistence type="predicted"/>
<dbReference type="InterPro" id="IPR005311">
    <property type="entry name" value="PBP_dimer"/>
</dbReference>
<keyword evidence="5" id="KW-0121">Carboxypeptidase</keyword>
<evidence type="ECO:0000256" key="12">
    <source>
        <dbReference type="ARBA" id="ARBA00023136"/>
    </source>
</evidence>
<dbReference type="SUPFAM" id="SSF56519">
    <property type="entry name" value="Penicillin binding protein dimerisation domain"/>
    <property type="match status" value="1"/>
</dbReference>
<dbReference type="GO" id="GO:0009252">
    <property type="term" value="P:peptidoglycan biosynthetic process"/>
    <property type="evidence" value="ECO:0007669"/>
    <property type="project" value="UniProtKB-KW"/>
</dbReference>
<dbReference type="InterPro" id="IPR001460">
    <property type="entry name" value="PCN-bd_Tpept"/>
</dbReference>
<dbReference type="GO" id="GO:0016740">
    <property type="term" value="F:transferase activity"/>
    <property type="evidence" value="ECO:0007669"/>
    <property type="project" value="UniProtKB-KW"/>
</dbReference>
<dbReference type="GO" id="GO:0008658">
    <property type="term" value="F:penicillin binding"/>
    <property type="evidence" value="ECO:0007669"/>
    <property type="project" value="InterPro"/>
</dbReference>
<organism evidence="18 19">
    <name type="scientific">Hyphomicrobium facile</name>
    <dbReference type="NCBI Taxonomy" id="51670"/>
    <lineage>
        <taxon>Bacteria</taxon>
        <taxon>Pseudomonadati</taxon>
        <taxon>Pseudomonadota</taxon>
        <taxon>Alphaproteobacteria</taxon>
        <taxon>Hyphomicrobiales</taxon>
        <taxon>Hyphomicrobiaceae</taxon>
        <taxon>Hyphomicrobium</taxon>
    </lineage>
</organism>
<comment type="subcellular location">
    <subcellularLocation>
        <location evidence="2">Cell membrane</location>
    </subcellularLocation>
    <subcellularLocation>
        <location evidence="1">Membrane</location>
        <topology evidence="1">Single-pass membrane protein</topology>
    </subcellularLocation>
</comment>
<dbReference type="Gene3D" id="3.40.710.10">
    <property type="entry name" value="DD-peptidase/beta-lactamase superfamily"/>
    <property type="match status" value="1"/>
</dbReference>
<keyword evidence="19" id="KW-1185">Reference proteome</keyword>
<evidence type="ECO:0000256" key="10">
    <source>
        <dbReference type="ARBA" id="ARBA00022984"/>
    </source>
</evidence>
<evidence type="ECO:0000313" key="19">
    <source>
        <dbReference type="Proteomes" id="UP000199423"/>
    </source>
</evidence>
<keyword evidence="4" id="KW-0997">Cell inner membrane</keyword>
<dbReference type="GO" id="GO:0008360">
    <property type="term" value="P:regulation of cell shape"/>
    <property type="evidence" value="ECO:0007669"/>
    <property type="project" value="UniProtKB-KW"/>
</dbReference>
<dbReference type="InterPro" id="IPR036138">
    <property type="entry name" value="PBP_dimer_sf"/>
</dbReference>
<evidence type="ECO:0000256" key="8">
    <source>
        <dbReference type="ARBA" id="ARBA00022801"/>
    </source>
</evidence>
<evidence type="ECO:0000256" key="4">
    <source>
        <dbReference type="ARBA" id="ARBA00022519"/>
    </source>
</evidence>
<dbReference type="STRING" id="51670.SAMN04488557_1239"/>
<dbReference type="SUPFAM" id="SSF56601">
    <property type="entry name" value="beta-lactamase/transpeptidase-like"/>
    <property type="match status" value="1"/>
</dbReference>
<evidence type="ECO:0000259" key="17">
    <source>
        <dbReference type="Pfam" id="PF03717"/>
    </source>
</evidence>
<evidence type="ECO:0000256" key="9">
    <source>
        <dbReference type="ARBA" id="ARBA00022960"/>
    </source>
</evidence>
<keyword evidence="8" id="KW-0378">Hydrolase</keyword>
<keyword evidence="18" id="KW-0808">Transferase</keyword>
<name>A0A1I7N406_9HYPH</name>
<gene>
    <name evidence="18" type="ORF">SAMN04488557_1239</name>
</gene>
<keyword evidence="10" id="KW-0573">Peptidoglycan synthesis</keyword>
<evidence type="ECO:0000256" key="1">
    <source>
        <dbReference type="ARBA" id="ARBA00004167"/>
    </source>
</evidence>
<keyword evidence="12 15" id="KW-0472">Membrane</keyword>
<dbReference type="InterPro" id="IPR050515">
    <property type="entry name" value="Beta-lactam/transpept"/>
</dbReference>
<dbReference type="Pfam" id="PF00905">
    <property type="entry name" value="Transpeptidase"/>
    <property type="match status" value="1"/>
</dbReference>
<dbReference type="Pfam" id="PF03717">
    <property type="entry name" value="PBP_dimer"/>
    <property type="match status" value="1"/>
</dbReference>
<keyword evidence="13" id="KW-0961">Cell wall biogenesis/degradation</keyword>
<keyword evidence="7 15" id="KW-0812">Transmembrane</keyword>
<dbReference type="OrthoDB" id="9766847at2"/>
<evidence type="ECO:0000313" key="18">
    <source>
        <dbReference type="EMBL" id="SFV29388.1"/>
    </source>
</evidence>
<dbReference type="InterPro" id="IPR017790">
    <property type="entry name" value="Penicillin-binding_protein_2"/>
</dbReference>
<evidence type="ECO:0000256" key="3">
    <source>
        <dbReference type="ARBA" id="ARBA00022475"/>
    </source>
</evidence>
<evidence type="ECO:0000256" key="11">
    <source>
        <dbReference type="ARBA" id="ARBA00022989"/>
    </source>
</evidence>
<feature type="transmembrane region" description="Helical" evidence="15">
    <location>
        <begin position="20"/>
        <end position="38"/>
    </location>
</feature>
<evidence type="ECO:0000256" key="7">
    <source>
        <dbReference type="ARBA" id="ARBA00022692"/>
    </source>
</evidence>
<evidence type="ECO:0000256" key="14">
    <source>
        <dbReference type="SAM" id="MobiDB-lite"/>
    </source>
</evidence>
<dbReference type="GO" id="GO:0006508">
    <property type="term" value="P:proteolysis"/>
    <property type="evidence" value="ECO:0007669"/>
    <property type="project" value="UniProtKB-KW"/>
</dbReference>
<dbReference type="GO" id="GO:0071972">
    <property type="term" value="F:peptidoglycan L,D-transpeptidase activity"/>
    <property type="evidence" value="ECO:0007669"/>
    <property type="project" value="TreeGrafter"/>
</dbReference>
<dbReference type="GO" id="GO:0009002">
    <property type="term" value="F:serine-type D-Ala-D-Ala carboxypeptidase activity"/>
    <property type="evidence" value="ECO:0007669"/>
    <property type="project" value="InterPro"/>
</dbReference>
<dbReference type="GO" id="GO:0071555">
    <property type="term" value="P:cell wall organization"/>
    <property type="evidence" value="ECO:0007669"/>
    <property type="project" value="UniProtKB-KW"/>
</dbReference>
<evidence type="ECO:0000256" key="13">
    <source>
        <dbReference type="ARBA" id="ARBA00023316"/>
    </source>
</evidence>
<feature type="region of interest" description="Disordered" evidence="14">
    <location>
        <begin position="576"/>
        <end position="597"/>
    </location>
</feature>
<feature type="domain" description="Penicillin-binding protein dimerisation" evidence="17">
    <location>
        <begin position="63"/>
        <end position="232"/>
    </location>
</feature>
<feature type="domain" description="Penicillin-binding protein transpeptidase" evidence="16">
    <location>
        <begin position="267"/>
        <end position="557"/>
    </location>
</feature>
<dbReference type="Proteomes" id="UP000199423">
    <property type="component" value="Unassembled WGS sequence"/>
</dbReference>
<keyword evidence="9" id="KW-0133">Cell shape</keyword>
<reference evidence="19" key="1">
    <citation type="submission" date="2016-10" db="EMBL/GenBank/DDBJ databases">
        <authorList>
            <person name="Varghese N."/>
            <person name="Submissions S."/>
        </authorList>
    </citation>
    <scope>NUCLEOTIDE SEQUENCE [LARGE SCALE GENOMIC DNA]</scope>
    <source>
        <strain evidence="19">DSM 1565</strain>
    </source>
</reference>
<accession>A0A1I7N406</accession>
<keyword evidence="3" id="KW-1003">Cell membrane</keyword>
<dbReference type="PANTHER" id="PTHR30627:SF2">
    <property type="entry name" value="PEPTIDOGLYCAN D,D-TRANSPEPTIDASE MRDA"/>
    <property type="match status" value="1"/>
</dbReference>
<dbReference type="NCBIfam" id="TIGR03423">
    <property type="entry name" value="pbp2_mrdA"/>
    <property type="match status" value="1"/>
</dbReference>
<dbReference type="Gene3D" id="3.90.1310.10">
    <property type="entry name" value="Penicillin-binding protein 2a (Domain 2)"/>
    <property type="match status" value="1"/>
</dbReference>
<dbReference type="PANTHER" id="PTHR30627">
    <property type="entry name" value="PEPTIDOGLYCAN D,D-TRANSPEPTIDASE"/>
    <property type="match status" value="1"/>
</dbReference>
<dbReference type="InterPro" id="IPR012338">
    <property type="entry name" value="Beta-lactam/transpept-like"/>
</dbReference>
<evidence type="ECO:0000256" key="15">
    <source>
        <dbReference type="SAM" id="Phobius"/>
    </source>
</evidence>
<dbReference type="RefSeq" id="WP_092865525.1">
    <property type="nucleotide sequence ID" value="NZ_FPCH01000001.1"/>
</dbReference>
<keyword evidence="6" id="KW-0645">Protease</keyword>
<evidence type="ECO:0000256" key="5">
    <source>
        <dbReference type="ARBA" id="ARBA00022645"/>
    </source>
</evidence>
<dbReference type="AlphaFoldDB" id="A0A1I7N406"/>
<keyword evidence="11 15" id="KW-1133">Transmembrane helix</keyword>
<evidence type="ECO:0000256" key="2">
    <source>
        <dbReference type="ARBA" id="ARBA00004236"/>
    </source>
</evidence>
<evidence type="ECO:0000256" key="6">
    <source>
        <dbReference type="ARBA" id="ARBA00022670"/>
    </source>
</evidence>
<dbReference type="EMBL" id="FPCH01000001">
    <property type="protein sequence ID" value="SFV29388.1"/>
    <property type="molecule type" value="Genomic_DNA"/>
</dbReference>